<accession>A0A8J2XXN7</accession>
<keyword evidence="6 8" id="KW-1133">Transmembrane helix</keyword>
<dbReference type="GO" id="GO:0034040">
    <property type="term" value="F:ATPase-coupled lipid transmembrane transporter activity"/>
    <property type="evidence" value="ECO:0007669"/>
    <property type="project" value="TreeGrafter"/>
</dbReference>
<dbReference type="SUPFAM" id="SSF52540">
    <property type="entry name" value="P-loop containing nucleoside triphosphate hydrolases"/>
    <property type="match status" value="1"/>
</dbReference>
<protein>
    <submittedName>
        <fullName evidence="11">Thiol reductant ABC exporter subunit CydD</fullName>
    </submittedName>
</protein>
<feature type="domain" description="ABC transporter" evidence="9">
    <location>
        <begin position="327"/>
        <end position="541"/>
    </location>
</feature>
<comment type="caution">
    <text evidence="11">The sequence shown here is derived from an EMBL/GenBank/DDBJ whole genome shotgun (WGS) entry which is preliminary data.</text>
</comment>
<dbReference type="InterPro" id="IPR014216">
    <property type="entry name" value="ABC_transptr_CydD"/>
</dbReference>
<feature type="domain" description="ABC transmembrane type-1" evidence="10">
    <location>
        <begin position="1"/>
        <end position="286"/>
    </location>
</feature>
<keyword evidence="2" id="KW-1003">Cell membrane</keyword>
<dbReference type="PROSITE" id="PS50929">
    <property type="entry name" value="ABC_TM1F"/>
    <property type="match status" value="1"/>
</dbReference>
<feature type="transmembrane region" description="Helical" evidence="8">
    <location>
        <begin position="215"/>
        <end position="239"/>
    </location>
</feature>
<dbReference type="Pfam" id="PF00664">
    <property type="entry name" value="ABC_membrane"/>
    <property type="match status" value="1"/>
</dbReference>
<dbReference type="PANTHER" id="PTHR24221">
    <property type="entry name" value="ATP-BINDING CASSETTE SUB-FAMILY B"/>
    <property type="match status" value="1"/>
</dbReference>
<dbReference type="AlphaFoldDB" id="A0A8J2XXN7"/>
<dbReference type="InterPro" id="IPR017871">
    <property type="entry name" value="ABC_transporter-like_CS"/>
</dbReference>
<dbReference type="Gene3D" id="3.40.50.300">
    <property type="entry name" value="P-loop containing nucleotide triphosphate hydrolases"/>
    <property type="match status" value="1"/>
</dbReference>
<organism evidence="11 12">
    <name type="scientific">Oxalicibacterium flavum</name>
    <dbReference type="NCBI Taxonomy" id="179467"/>
    <lineage>
        <taxon>Bacteria</taxon>
        <taxon>Pseudomonadati</taxon>
        <taxon>Pseudomonadota</taxon>
        <taxon>Betaproteobacteria</taxon>
        <taxon>Burkholderiales</taxon>
        <taxon>Oxalobacteraceae</taxon>
        <taxon>Oxalicibacterium</taxon>
    </lineage>
</organism>
<feature type="transmembrane region" description="Helical" evidence="8">
    <location>
        <begin position="113"/>
        <end position="131"/>
    </location>
</feature>
<keyword evidence="3 8" id="KW-0812">Transmembrane</keyword>
<dbReference type="InterPro" id="IPR036640">
    <property type="entry name" value="ABC1_TM_sf"/>
</dbReference>
<dbReference type="PROSITE" id="PS50893">
    <property type="entry name" value="ABC_TRANSPORTER_2"/>
    <property type="match status" value="1"/>
</dbReference>
<dbReference type="GO" id="GO:0005524">
    <property type="term" value="F:ATP binding"/>
    <property type="evidence" value="ECO:0007669"/>
    <property type="project" value="UniProtKB-KW"/>
</dbReference>
<feature type="transmembrane region" description="Helical" evidence="8">
    <location>
        <begin position="32"/>
        <end position="49"/>
    </location>
</feature>
<evidence type="ECO:0000259" key="10">
    <source>
        <dbReference type="PROSITE" id="PS50929"/>
    </source>
</evidence>
<comment type="subcellular location">
    <subcellularLocation>
        <location evidence="1">Cell membrane</location>
        <topology evidence="1">Multi-pass membrane protein</topology>
    </subcellularLocation>
</comment>
<dbReference type="SMART" id="SM00382">
    <property type="entry name" value="AAA"/>
    <property type="match status" value="1"/>
</dbReference>
<proteinExistence type="predicted"/>
<evidence type="ECO:0000256" key="6">
    <source>
        <dbReference type="ARBA" id="ARBA00022989"/>
    </source>
</evidence>
<dbReference type="InterPro" id="IPR039421">
    <property type="entry name" value="Type_1_exporter"/>
</dbReference>
<keyword evidence="5" id="KW-0067">ATP-binding</keyword>
<dbReference type="GO" id="GO:0140359">
    <property type="term" value="F:ABC-type transporter activity"/>
    <property type="evidence" value="ECO:0007669"/>
    <property type="project" value="InterPro"/>
</dbReference>
<dbReference type="Proteomes" id="UP000620266">
    <property type="component" value="Unassembled WGS sequence"/>
</dbReference>
<evidence type="ECO:0000256" key="1">
    <source>
        <dbReference type="ARBA" id="ARBA00004651"/>
    </source>
</evidence>
<dbReference type="InterPro" id="IPR027417">
    <property type="entry name" value="P-loop_NTPase"/>
</dbReference>
<reference evidence="11" key="1">
    <citation type="journal article" date="2014" name="Int. J. Syst. Evol. Microbiol.">
        <title>Complete genome sequence of Corynebacterium casei LMG S-19264T (=DSM 44701T), isolated from a smear-ripened cheese.</title>
        <authorList>
            <consortium name="US DOE Joint Genome Institute (JGI-PGF)"/>
            <person name="Walter F."/>
            <person name="Albersmeier A."/>
            <person name="Kalinowski J."/>
            <person name="Ruckert C."/>
        </authorList>
    </citation>
    <scope>NUCLEOTIDE SEQUENCE</scope>
    <source>
        <strain evidence="11">CCM 7086</strain>
    </source>
</reference>
<evidence type="ECO:0000256" key="3">
    <source>
        <dbReference type="ARBA" id="ARBA00022692"/>
    </source>
</evidence>
<dbReference type="GO" id="GO:0005886">
    <property type="term" value="C:plasma membrane"/>
    <property type="evidence" value="ECO:0007669"/>
    <property type="project" value="UniProtKB-SubCell"/>
</dbReference>
<dbReference type="Pfam" id="PF00005">
    <property type="entry name" value="ABC_tran"/>
    <property type="match status" value="1"/>
</dbReference>
<keyword evidence="4" id="KW-0547">Nucleotide-binding</keyword>
<evidence type="ECO:0000313" key="11">
    <source>
        <dbReference type="EMBL" id="GGC02419.1"/>
    </source>
</evidence>
<keyword evidence="7 8" id="KW-0472">Membrane</keyword>
<dbReference type="InterPro" id="IPR003593">
    <property type="entry name" value="AAA+_ATPase"/>
</dbReference>
<dbReference type="GO" id="GO:0016887">
    <property type="term" value="F:ATP hydrolysis activity"/>
    <property type="evidence" value="ECO:0007669"/>
    <property type="project" value="InterPro"/>
</dbReference>
<sequence>MQTAGSLLWIPQAALLAWSLQSLTDGGGMRSVVLPALAVFMLGVLRAVCEMAGTRLTFKRARAHLSKIRAVLADSLAMRSPLDPQRPASGLAASAMAEQAEAILPYLARYQPARMRATLVPLFILSAVFSVSWLAGLILLVAAPLIPIFMALVGWRAKAASEAQMSEIGGMNGFLLDRLRGLTTIRSLQAVDLTANRLQSAAHALRRRTMAVLRIAFLSSAVLELFAALGVAMVAVYIGFHLLGQLNFGAWSGKLSLGQGLFVLLLAPSFFEPLRELSAVWHDRAAGEAALEQIERLTRQGMPLPEAGLHAVGQTSARHDAMRAPTIAVRNLHFSYPDSGHAVFAGLNLHIERGEHVAIVAPSGAGKSTLLSLMAGMASPQQGDIVIGDCRLQADTAAALRARMAWIGQKPHVFAGSVRSNVTLGRAGMDSGDVELALRLAALHKVRQAQAGVMLAEMGGGLSGGEAVRLALARAAAHPHADILLVDEPTAHLDRDTAEEVMRALLHLAQGRTMAVATHDMALVQRLDRSIVLGEREKVRA</sequence>
<evidence type="ECO:0000259" key="9">
    <source>
        <dbReference type="PROSITE" id="PS50893"/>
    </source>
</evidence>
<dbReference type="CDD" id="cd03228">
    <property type="entry name" value="ABCC_MRP_Like"/>
    <property type="match status" value="1"/>
</dbReference>
<evidence type="ECO:0000256" key="8">
    <source>
        <dbReference type="SAM" id="Phobius"/>
    </source>
</evidence>
<dbReference type="NCBIfam" id="TIGR02857">
    <property type="entry name" value="CydD"/>
    <property type="match status" value="1"/>
</dbReference>
<evidence type="ECO:0000313" key="12">
    <source>
        <dbReference type="Proteomes" id="UP000620266"/>
    </source>
</evidence>
<dbReference type="PANTHER" id="PTHR24221:SF261">
    <property type="entry name" value="GLUTATHIONE_L-CYSTEINE TRANSPORT SYSTEM ATP-BINDING_PERMEASE PROTEIN CYDD"/>
    <property type="match status" value="1"/>
</dbReference>
<evidence type="ECO:0000256" key="5">
    <source>
        <dbReference type="ARBA" id="ARBA00022840"/>
    </source>
</evidence>
<evidence type="ECO:0000256" key="4">
    <source>
        <dbReference type="ARBA" id="ARBA00022741"/>
    </source>
</evidence>
<gene>
    <name evidence="11" type="primary">cydD</name>
    <name evidence="11" type="ORF">GCM10007205_09640</name>
</gene>
<dbReference type="Gene3D" id="1.20.1560.10">
    <property type="entry name" value="ABC transporter type 1, transmembrane domain"/>
    <property type="match status" value="1"/>
</dbReference>
<dbReference type="PROSITE" id="PS00211">
    <property type="entry name" value="ABC_TRANSPORTER_1"/>
    <property type="match status" value="1"/>
</dbReference>
<evidence type="ECO:0000256" key="7">
    <source>
        <dbReference type="ARBA" id="ARBA00023136"/>
    </source>
</evidence>
<dbReference type="InterPro" id="IPR003439">
    <property type="entry name" value="ABC_transporter-like_ATP-bd"/>
</dbReference>
<dbReference type="InterPro" id="IPR011527">
    <property type="entry name" value="ABC1_TM_dom"/>
</dbReference>
<dbReference type="EMBL" id="BMCG01000002">
    <property type="protein sequence ID" value="GGC02419.1"/>
    <property type="molecule type" value="Genomic_DNA"/>
</dbReference>
<dbReference type="SUPFAM" id="SSF90123">
    <property type="entry name" value="ABC transporter transmembrane region"/>
    <property type="match status" value="1"/>
</dbReference>
<dbReference type="GO" id="GO:0042883">
    <property type="term" value="P:cysteine transport"/>
    <property type="evidence" value="ECO:0007669"/>
    <property type="project" value="InterPro"/>
</dbReference>
<feature type="transmembrane region" description="Helical" evidence="8">
    <location>
        <begin position="137"/>
        <end position="155"/>
    </location>
</feature>
<evidence type="ECO:0000256" key="2">
    <source>
        <dbReference type="ARBA" id="ARBA00022475"/>
    </source>
</evidence>
<dbReference type="CDD" id="cd18584">
    <property type="entry name" value="ABC_6TM_AarD_CydD"/>
    <property type="match status" value="1"/>
</dbReference>
<reference evidence="11" key="2">
    <citation type="submission" date="2020-09" db="EMBL/GenBank/DDBJ databases">
        <authorList>
            <person name="Sun Q."/>
            <person name="Sedlacek I."/>
        </authorList>
    </citation>
    <scope>NUCLEOTIDE SEQUENCE</scope>
    <source>
        <strain evidence="11">CCM 7086</strain>
    </source>
</reference>
<name>A0A8J2XXN7_9BURK</name>
<keyword evidence="12" id="KW-1185">Reference proteome</keyword>